<dbReference type="PANTHER" id="PTHR48016:SF56">
    <property type="entry name" value="MAPKK KINASE"/>
    <property type="match status" value="1"/>
</dbReference>
<dbReference type="InterPro" id="IPR050538">
    <property type="entry name" value="MAP_kinase_kinase_kinase"/>
</dbReference>
<feature type="region of interest" description="Disordered" evidence="5">
    <location>
        <begin position="1462"/>
        <end position="1514"/>
    </location>
</feature>
<organism evidence="7 8">
    <name type="scientific">Novymonas esmeraldas</name>
    <dbReference type="NCBI Taxonomy" id="1808958"/>
    <lineage>
        <taxon>Eukaryota</taxon>
        <taxon>Discoba</taxon>
        <taxon>Euglenozoa</taxon>
        <taxon>Kinetoplastea</taxon>
        <taxon>Metakinetoplastina</taxon>
        <taxon>Trypanosomatida</taxon>
        <taxon>Trypanosomatidae</taxon>
        <taxon>Novymonas</taxon>
    </lineage>
</organism>
<dbReference type="PROSITE" id="PS00108">
    <property type="entry name" value="PROTEIN_KINASE_ST"/>
    <property type="match status" value="1"/>
</dbReference>
<feature type="region of interest" description="Disordered" evidence="5">
    <location>
        <begin position="1348"/>
        <end position="1435"/>
    </location>
</feature>
<keyword evidence="4" id="KW-0067">ATP-binding</keyword>
<evidence type="ECO:0000259" key="6">
    <source>
        <dbReference type="PROSITE" id="PS50011"/>
    </source>
</evidence>
<feature type="region of interest" description="Disordered" evidence="5">
    <location>
        <begin position="832"/>
        <end position="857"/>
    </location>
</feature>
<feature type="region of interest" description="Disordered" evidence="5">
    <location>
        <begin position="1123"/>
        <end position="1147"/>
    </location>
</feature>
<reference evidence="7 8" key="1">
    <citation type="journal article" date="2021" name="MBio">
        <title>A New Model Trypanosomatid, Novymonas esmeraldas: Genomic Perception of Its 'Candidatus Pandoraea novymonadis' Endosymbiont.</title>
        <authorList>
            <person name="Zakharova A."/>
            <person name="Saura A."/>
            <person name="Butenko A."/>
            <person name="Podesvova L."/>
            <person name="Warmusova S."/>
            <person name="Kostygov A.Y."/>
            <person name="Nenarokova A."/>
            <person name="Lukes J."/>
            <person name="Opperdoes F.R."/>
            <person name="Yurchenko V."/>
        </authorList>
    </citation>
    <scope>NUCLEOTIDE SEQUENCE [LARGE SCALE GENOMIC DNA]</scope>
    <source>
        <strain evidence="7 8">E262AT.01</strain>
    </source>
</reference>
<dbReference type="InterPro" id="IPR011009">
    <property type="entry name" value="Kinase-like_dom_sf"/>
</dbReference>
<keyword evidence="3 7" id="KW-0418">Kinase</keyword>
<feature type="compositionally biased region" description="Low complexity" evidence="5">
    <location>
        <begin position="876"/>
        <end position="895"/>
    </location>
</feature>
<feature type="compositionally biased region" description="Low complexity" evidence="5">
    <location>
        <begin position="1473"/>
        <end position="1502"/>
    </location>
</feature>
<evidence type="ECO:0000256" key="5">
    <source>
        <dbReference type="SAM" id="MobiDB-lite"/>
    </source>
</evidence>
<dbReference type="GO" id="GO:0005524">
    <property type="term" value="F:ATP binding"/>
    <property type="evidence" value="ECO:0007669"/>
    <property type="project" value="UniProtKB-KW"/>
</dbReference>
<feature type="region of interest" description="Disordered" evidence="5">
    <location>
        <begin position="24"/>
        <end position="51"/>
    </location>
</feature>
<feature type="region of interest" description="Disordered" evidence="5">
    <location>
        <begin position="807"/>
        <end position="826"/>
    </location>
</feature>
<feature type="region of interest" description="Disordered" evidence="5">
    <location>
        <begin position="577"/>
        <end position="605"/>
    </location>
</feature>
<feature type="region of interest" description="Disordered" evidence="5">
    <location>
        <begin position="84"/>
        <end position="103"/>
    </location>
</feature>
<dbReference type="Pfam" id="PF00069">
    <property type="entry name" value="Pkinase"/>
    <property type="match status" value="2"/>
</dbReference>
<evidence type="ECO:0000313" key="7">
    <source>
        <dbReference type="EMBL" id="KAK7201738.1"/>
    </source>
</evidence>
<evidence type="ECO:0000256" key="4">
    <source>
        <dbReference type="ARBA" id="ARBA00022840"/>
    </source>
</evidence>
<dbReference type="EMBL" id="JAECZO010000019">
    <property type="protein sequence ID" value="KAK7201738.1"/>
    <property type="molecule type" value="Genomic_DNA"/>
</dbReference>
<feature type="compositionally biased region" description="Low complexity" evidence="5">
    <location>
        <begin position="430"/>
        <end position="440"/>
    </location>
</feature>
<feature type="compositionally biased region" description="Basic residues" evidence="5">
    <location>
        <begin position="582"/>
        <end position="591"/>
    </location>
</feature>
<feature type="compositionally biased region" description="Acidic residues" evidence="5">
    <location>
        <begin position="1092"/>
        <end position="1104"/>
    </location>
</feature>
<sequence length="1593" mass="165656">MQVDSSTSPAAVAALPPLSLWRHWRGRRGGHGDVEGVGGSSASSQSQPSRPPVTTIVAVAALTAAAASVTYHTYQLLSRGGFLHRTHTTPRCHPPTGRREDASVNRAPIATATLAAALTTMTAGESEQRRAPGRAGAAAATAAASSAFDRAPPPPPPSPSAPPRVLLSNYYDLEPYTLQGIAGGAHGWKRVYGLLKPEAHRRAAPSDDVYGGGGRGAVAAAAEEEEAWRSLTCTYEGTYGTAGEYAAAVAAAAATAGPTSTSLSPAHEVPEELRLRRLDGAVRSDVTVYSSVSEQSAAQWYYGGRDLSSAIAASSSLASVGTELLGPPHDSLSSPAPAAPLLSLSGNTADVSPPLAPQHVSRLASRSVSSGSASSAVSIDSGSRRSASSATRPSDTTAATLTLAALATSQRSLQREISCLVATTAAARPAPSIASSAISAPRRRTTQASAAPSLRVSPPTTAVAHGGAGQRPRETSEVAAAAVQHESVGVFTEDRVQPERREATGTPHVVGSLSLSEAAPGLRVRVSPLLLPASDASVSDDAVDATSAAEEVELDMPVSPTTVARRRTIAEQLAALTSRREQQHRHTRQQRQQRQQQQQEQEQEQLLHRGVAAEGLRVDGKVGVGAAASHTDTAPGVYHAARLQLLHYENHVYSDVTTEVQQCKRRRRQQGCVADRSVGGDGGNDGMRVTAAAVSQLRHSRTGATSDAAAPPALADAAAGVASATLLAATHLPTHGVVSPAMAKHAPPSIERRVDDMTVSQQGSGAPSYRISLTYHDSKTGTSRTVNTSALPPLRRGDADPHIPGFSSAPSIAATAPGGVSRPQSHITRLSPTAVAAPETATLPSYGDVSVDSHHRRPGTVTAGVAAAAAAAAAAAPTATAATATTTKAMRNRSGSRSDDGDAGSSSTEFAAPLPPMEPQHGPRLQGVAGRNGEMAIGAFLGGGACGKVYECLNTETGQVLAAKQIVFDAKDKKLRTRLRQLELELEVLTLAARHRVRWVVGFYGAEKRGHSVLMYLEYCQRGSLLDYMVEGNSADAALWGVRTDTTASPTTTATPVRAQPRAALCGSDAGGGPSAATTVTEWQRQTAANSDGDDDDDAGDDDGAANCFVTNATLHGLREAHQDYSHTGGDGDGAGQPAAGSTAAASTTATASIAGSENFSGSAWDTMPLSEALQPQMPPLSIEQVQRFTRQIVEGLCFLHAHNYAHLDVKTANVLVTADEQCRLADLGCAMRLQAQPAPAPATGLHDAAAVAPYPVLVDRDAITELRGTALYMAPEIIRFESNAIGSPADVWSLGCVVMEMATGSAPWRHIAKDKLRVLYRIGSARGELPLPPLLRAWAEEGEEWLAQEGPGSRTPREDEAEEAAAGAAGSVTVDSGAAHALRRRTTAYPLKRAADDEDGGDGAADGAPQPVSRTLRRHRVEHSHRNWSSHLRCSSSSAIAAPSGSFDGAATVVDAEGKLRTSSSGELDTCGGTTAAHSSHSTTSAPSSAAPGTPAALSGLTRHRTTPAAPPSALAHVGLAAAESTTRRRAAAEDEEAEERLLRRQHRMVRLYVDLHSFVADCVKVRPEDRSSAAELLRHPFLEETWEEDVM</sequence>
<feature type="domain" description="Protein kinase" evidence="6">
    <location>
        <begin position="935"/>
        <end position="1584"/>
    </location>
</feature>
<name>A0AAW0FAY4_9TRYP</name>
<dbReference type="GO" id="GO:0004672">
    <property type="term" value="F:protein kinase activity"/>
    <property type="evidence" value="ECO:0007669"/>
    <property type="project" value="InterPro"/>
</dbReference>
<dbReference type="FunFam" id="1.10.510.10:FF:001375">
    <property type="entry name" value="Protein kinase, putative"/>
    <property type="match status" value="1"/>
</dbReference>
<feature type="region of interest" description="Disordered" evidence="5">
    <location>
        <begin position="430"/>
        <end position="473"/>
    </location>
</feature>
<feature type="compositionally biased region" description="Low complexity" evidence="5">
    <location>
        <begin position="40"/>
        <end position="51"/>
    </location>
</feature>
<gene>
    <name evidence="7" type="ORF">NESM_000239600</name>
</gene>
<keyword evidence="1" id="KW-0808">Transferase</keyword>
<keyword evidence="2" id="KW-0547">Nucleotide-binding</keyword>
<dbReference type="PANTHER" id="PTHR48016">
    <property type="entry name" value="MAP KINASE KINASE KINASE SSK2-RELATED-RELATED"/>
    <property type="match status" value="1"/>
</dbReference>
<protein>
    <submittedName>
        <fullName evidence="7">Protein kinase</fullName>
    </submittedName>
</protein>
<evidence type="ECO:0000256" key="3">
    <source>
        <dbReference type="ARBA" id="ARBA00022777"/>
    </source>
</evidence>
<evidence type="ECO:0000256" key="2">
    <source>
        <dbReference type="ARBA" id="ARBA00022741"/>
    </source>
</evidence>
<dbReference type="Gene3D" id="3.30.200.20">
    <property type="entry name" value="Phosphorylase Kinase, domain 1"/>
    <property type="match status" value="1"/>
</dbReference>
<comment type="caution">
    <text evidence="7">The sequence shown here is derived from an EMBL/GenBank/DDBJ whole genome shotgun (WGS) entry which is preliminary data.</text>
</comment>
<dbReference type="SUPFAM" id="SSF56112">
    <property type="entry name" value="Protein kinase-like (PK-like)"/>
    <property type="match status" value="1"/>
</dbReference>
<dbReference type="InterPro" id="IPR008271">
    <property type="entry name" value="Ser/Thr_kinase_AS"/>
</dbReference>
<dbReference type="Proteomes" id="UP001430356">
    <property type="component" value="Unassembled WGS sequence"/>
</dbReference>
<accession>A0AAW0FAY4</accession>
<feature type="compositionally biased region" description="Pro residues" evidence="5">
    <location>
        <begin position="151"/>
        <end position="162"/>
    </location>
</feature>
<evidence type="ECO:0000313" key="8">
    <source>
        <dbReference type="Proteomes" id="UP001430356"/>
    </source>
</evidence>
<feature type="compositionally biased region" description="Basic residues" evidence="5">
    <location>
        <begin position="1416"/>
        <end position="1429"/>
    </location>
</feature>
<feature type="region of interest" description="Disordered" evidence="5">
    <location>
        <begin position="1086"/>
        <end position="1105"/>
    </location>
</feature>
<keyword evidence="8" id="KW-1185">Reference proteome</keyword>
<feature type="compositionally biased region" description="Low complexity" evidence="5">
    <location>
        <begin position="1136"/>
        <end position="1147"/>
    </location>
</feature>
<feature type="region of interest" description="Disordered" evidence="5">
    <location>
        <begin position="373"/>
        <end position="396"/>
    </location>
</feature>
<dbReference type="Gene3D" id="1.10.510.10">
    <property type="entry name" value="Transferase(Phosphotransferase) domain 1"/>
    <property type="match status" value="1"/>
</dbReference>
<feature type="region of interest" description="Disordered" evidence="5">
    <location>
        <begin position="120"/>
        <end position="163"/>
    </location>
</feature>
<dbReference type="PROSITE" id="PS50011">
    <property type="entry name" value="PROTEIN_KINASE_DOM"/>
    <property type="match status" value="1"/>
</dbReference>
<feature type="compositionally biased region" description="Low complexity" evidence="5">
    <location>
        <begin position="1365"/>
        <end position="1380"/>
    </location>
</feature>
<feature type="compositionally biased region" description="Low complexity" evidence="5">
    <location>
        <begin position="133"/>
        <end position="150"/>
    </location>
</feature>
<dbReference type="SMART" id="SM00220">
    <property type="entry name" value="S_TKc"/>
    <property type="match status" value="1"/>
</dbReference>
<proteinExistence type="predicted"/>
<evidence type="ECO:0000256" key="1">
    <source>
        <dbReference type="ARBA" id="ARBA00022679"/>
    </source>
</evidence>
<feature type="region of interest" description="Disordered" evidence="5">
    <location>
        <begin position="876"/>
        <end position="928"/>
    </location>
</feature>
<dbReference type="InterPro" id="IPR000719">
    <property type="entry name" value="Prot_kinase_dom"/>
</dbReference>